<keyword evidence="1" id="KW-0175">Coiled coil</keyword>
<dbReference type="Proteomes" id="UP000431533">
    <property type="component" value="Unassembled WGS sequence"/>
</dbReference>
<name>A0A8H8R3H1_9HELO</name>
<evidence type="ECO:0000313" key="3">
    <source>
        <dbReference type="EMBL" id="TVY27020.1"/>
    </source>
</evidence>
<dbReference type="GO" id="GO:0042144">
    <property type="term" value="P:vacuole fusion, non-autophagic"/>
    <property type="evidence" value="ECO:0007669"/>
    <property type="project" value="InterPro"/>
</dbReference>
<feature type="region of interest" description="Disordered" evidence="2">
    <location>
        <begin position="353"/>
        <end position="448"/>
    </location>
</feature>
<dbReference type="InterPro" id="IPR037470">
    <property type="entry name" value="IVY1"/>
</dbReference>
<evidence type="ECO:0000256" key="1">
    <source>
        <dbReference type="SAM" id="Coils"/>
    </source>
</evidence>
<feature type="coiled-coil region" evidence="1">
    <location>
        <begin position="161"/>
        <end position="188"/>
    </location>
</feature>
<dbReference type="PANTHER" id="PTHR38407">
    <property type="entry name" value="PROTEIN IVY1"/>
    <property type="match status" value="1"/>
</dbReference>
<accession>A0A8H8R3H1</accession>
<dbReference type="EMBL" id="QGMH01000057">
    <property type="protein sequence ID" value="TVY27020.1"/>
    <property type="molecule type" value="Genomic_DNA"/>
</dbReference>
<sequence>MATPTSPSALPPIPSSPTYSYASTANPIPSSFNLPPPPPPRPLHSILTKSDLEASQTAYTDLLTSAKAYRLALATLSSSASNFGSALEACARLKEARCPSINTPGGSMSASFTGSSGACTADSLLAASGVHHLIANHQQILSETVYRSFEVPLLSELDGWRRRMEEEEERYVKEAKSMSKEIRKMEKEGLRLHGKRKRDVGVFREHLVRLTGQLDGLTALHGGHAGDLLREGQEISSGIVEGAAGLVRAEVDIFEALARKGWSGGGLDDLLERGRDLFANEADNLDVHAGTHSKIFSILPQKSILVDSPDGSGRPGHARSDSLLVEGTAYQSLTGAVRDTDVNSLFSERDTSATAGILNRPRGARPFSPPPMERVPVTERDPLELDRPDAEPHKDSAEEEEMSTSPNTMVLISPPGEERGRDTNGSGSGESGGEKKKDRERRWSVTDDDDGVPLPIKLALFIPRHLTPNHIATQQTQKRDLGQNLLRSSFALLAVGIRWQYSLFGGGAWVPISVAEDVVVPPAERVAVSRVFDEVLEPGGEMDDATPRGIWAIAGVV</sequence>
<dbReference type="RefSeq" id="XP_031005808.1">
    <property type="nucleotide sequence ID" value="XM_031148804.1"/>
</dbReference>
<dbReference type="Gene3D" id="1.20.1270.60">
    <property type="entry name" value="Arfaptin homology (AH) domain/BAR domain"/>
    <property type="match status" value="1"/>
</dbReference>
<dbReference type="PANTHER" id="PTHR38407:SF1">
    <property type="entry name" value="PROTEIN IVY1"/>
    <property type="match status" value="1"/>
</dbReference>
<dbReference type="GO" id="GO:0000329">
    <property type="term" value="C:fungal-type vacuole membrane"/>
    <property type="evidence" value="ECO:0007669"/>
    <property type="project" value="InterPro"/>
</dbReference>
<evidence type="ECO:0000313" key="4">
    <source>
        <dbReference type="Proteomes" id="UP000431533"/>
    </source>
</evidence>
<proteinExistence type="predicted"/>
<organism evidence="3 4">
    <name type="scientific">Lachnellula hyalina</name>
    <dbReference type="NCBI Taxonomy" id="1316788"/>
    <lineage>
        <taxon>Eukaryota</taxon>
        <taxon>Fungi</taxon>
        <taxon>Dikarya</taxon>
        <taxon>Ascomycota</taxon>
        <taxon>Pezizomycotina</taxon>
        <taxon>Leotiomycetes</taxon>
        <taxon>Helotiales</taxon>
        <taxon>Lachnaceae</taxon>
        <taxon>Lachnellula</taxon>
    </lineage>
</organism>
<comment type="caution">
    <text evidence="3">The sequence shown here is derived from an EMBL/GenBank/DDBJ whole genome shotgun (WGS) entry which is preliminary data.</text>
</comment>
<dbReference type="GeneID" id="41984034"/>
<dbReference type="SUPFAM" id="SSF103657">
    <property type="entry name" value="BAR/IMD domain-like"/>
    <property type="match status" value="1"/>
</dbReference>
<feature type="compositionally biased region" description="Basic and acidic residues" evidence="2">
    <location>
        <begin position="432"/>
        <end position="445"/>
    </location>
</feature>
<reference evidence="3 4" key="1">
    <citation type="submission" date="2018-05" db="EMBL/GenBank/DDBJ databases">
        <title>Genome sequencing and assembly of the regulated plant pathogen Lachnellula willkommii and related sister species for the development of diagnostic species identification markers.</title>
        <authorList>
            <person name="Giroux E."/>
            <person name="Bilodeau G."/>
        </authorList>
    </citation>
    <scope>NUCLEOTIDE SEQUENCE [LARGE SCALE GENOMIC DNA]</scope>
    <source>
        <strain evidence="3 4">CBS 185.66</strain>
    </source>
</reference>
<dbReference type="OrthoDB" id="5594612at2759"/>
<protein>
    <submittedName>
        <fullName evidence="3">Protein IVY1</fullName>
    </submittedName>
</protein>
<dbReference type="InterPro" id="IPR027267">
    <property type="entry name" value="AH/BAR_dom_sf"/>
</dbReference>
<feature type="compositionally biased region" description="Basic and acidic residues" evidence="2">
    <location>
        <begin position="376"/>
        <end position="396"/>
    </location>
</feature>
<dbReference type="GO" id="GO:0005543">
    <property type="term" value="F:phospholipid binding"/>
    <property type="evidence" value="ECO:0007669"/>
    <property type="project" value="InterPro"/>
</dbReference>
<gene>
    <name evidence="3" type="primary">IVY1</name>
    <name evidence="3" type="ORF">LHYA1_G003836</name>
</gene>
<dbReference type="AlphaFoldDB" id="A0A8H8R3H1"/>
<evidence type="ECO:0000256" key="2">
    <source>
        <dbReference type="SAM" id="MobiDB-lite"/>
    </source>
</evidence>
<keyword evidence="4" id="KW-1185">Reference proteome</keyword>